<evidence type="ECO:0000259" key="13">
    <source>
        <dbReference type="Pfam" id="PF02705"/>
    </source>
</evidence>
<feature type="transmembrane region" description="Helical" evidence="12">
    <location>
        <begin position="342"/>
        <end position="363"/>
    </location>
</feature>
<feature type="transmembrane region" description="Helical" evidence="12">
    <location>
        <begin position="424"/>
        <end position="445"/>
    </location>
</feature>
<evidence type="ECO:0000256" key="11">
    <source>
        <dbReference type="ARBA" id="ARBA00023136"/>
    </source>
</evidence>
<dbReference type="InterPro" id="IPR053951">
    <property type="entry name" value="K_trans_N"/>
</dbReference>
<feature type="transmembrane region" description="Helical" evidence="12">
    <location>
        <begin position="140"/>
        <end position="161"/>
    </location>
</feature>
<comment type="subcellular location">
    <subcellularLocation>
        <location evidence="12">Cell membrane</location>
        <topology evidence="12">Multi-pass membrane protein</topology>
    </subcellularLocation>
    <subcellularLocation>
        <location evidence="1">Membrane</location>
        <topology evidence="1">Multi-pass membrane protein</topology>
    </subcellularLocation>
</comment>
<evidence type="ECO:0000256" key="2">
    <source>
        <dbReference type="ARBA" id="ARBA00007019"/>
    </source>
</evidence>
<keyword evidence="8 12" id="KW-0630">Potassium</keyword>
<keyword evidence="6 12" id="KW-0812">Transmembrane</keyword>
<gene>
    <name evidence="12" type="primary">kup</name>
    <name evidence="15" type="ORF">H8K55_15105</name>
</gene>
<evidence type="ECO:0000256" key="12">
    <source>
        <dbReference type="HAMAP-Rule" id="MF_01522"/>
    </source>
</evidence>
<evidence type="ECO:0000256" key="4">
    <source>
        <dbReference type="ARBA" id="ARBA00022475"/>
    </source>
</evidence>
<feature type="transmembrane region" description="Helical" evidence="12">
    <location>
        <begin position="291"/>
        <end position="321"/>
    </location>
</feature>
<keyword evidence="4 12" id="KW-1003">Cell membrane</keyword>
<protein>
    <recommendedName>
        <fullName evidence="12">Probable potassium transport system protein Kup</fullName>
    </recommendedName>
</protein>
<keyword evidence="10 12" id="KW-0406">Ion transport</keyword>
<dbReference type="EMBL" id="JACOGA010000014">
    <property type="protein sequence ID" value="MBC3874919.1"/>
    <property type="molecule type" value="Genomic_DNA"/>
</dbReference>
<feature type="transmembrane region" description="Helical" evidence="12">
    <location>
        <begin position="12"/>
        <end position="32"/>
    </location>
</feature>
<dbReference type="PANTHER" id="PTHR30540">
    <property type="entry name" value="OSMOTIC STRESS POTASSIUM TRANSPORTER"/>
    <property type="match status" value="1"/>
</dbReference>
<feature type="domain" description="K+ potassium transporter integral membrane" evidence="13">
    <location>
        <begin position="15"/>
        <end position="468"/>
    </location>
</feature>
<keyword evidence="7 12" id="KW-0769">Symport</keyword>
<evidence type="ECO:0000256" key="10">
    <source>
        <dbReference type="ARBA" id="ARBA00023065"/>
    </source>
</evidence>
<dbReference type="RefSeq" id="WP_186942901.1">
    <property type="nucleotide sequence ID" value="NZ_JACOGA010000014.1"/>
</dbReference>
<feature type="transmembrane region" description="Helical" evidence="12">
    <location>
        <begin position="250"/>
        <end position="271"/>
    </location>
</feature>
<dbReference type="InterPro" id="IPR053952">
    <property type="entry name" value="K_trans_C"/>
</dbReference>
<organism evidence="15 16">
    <name type="scientific">Undibacterium flavidum</name>
    <dbReference type="NCBI Taxonomy" id="2762297"/>
    <lineage>
        <taxon>Bacteria</taxon>
        <taxon>Pseudomonadati</taxon>
        <taxon>Pseudomonadota</taxon>
        <taxon>Betaproteobacteria</taxon>
        <taxon>Burkholderiales</taxon>
        <taxon>Oxalobacteraceae</taxon>
        <taxon>Undibacterium</taxon>
    </lineage>
</organism>
<comment type="similarity">
    <text evidence="2 12">Belongs to the HAK/KUP transporter (TC 2.A.72) family.</text>
</comment>
<feature type="transmembrane region" description="Helical" evidence="12">
    <location>
        <begin position="214"/>
        <end position="238"/>
    </location>
</feature>
<feature type="transmembrane region" description="Helical" evidence="12">
    <location>
        <begin position="369"/>
        <end position="391"/>
    </location>
</feature>
<dbReference type="Pfam" id="PF02705">
    <property type="entry name" value="K_trans"/>
    <property type="match status" value="1"/>
</dbReference>
<dbReference type="InterPro" id="IPR003855">
    <property type="entry name" value="K+_transporter"/>
</dbReference>
<comment type="catalytic activity">
    <reaction evidence="12">
        <text>K(+)(in) + H(+)(in) = K(+)(out) + H(+)(out)</text>
        <dbReference type="Rhea" id="RHEA:28490"/>
        <dbReference type="ChEBI" id="CHEBI:15378"/>
        <dbReference type="ChEBI" id="CHEBI:29103"/>
    </reaction>
</comment>
<dbReference type="InterPro" id="IPR023051">
    <property type="entry name" value="Kup"/>
</dbReference>
<feature type="domain" description="K+ potassium transporter C-terminal" evidence="14">
    <location>
        <begin position="480"/>
        <end position="627"/>
    </location>
</feature>
<dbReference type="PANTHER" id="PTHR30540:SF79">
    <property type="entry name" value="LOW AFFINITY POTASSIUM TRANSPORT SYSTEM PROTEIN KUP"/>
    <property type="match status" value="1"/>
</dbReference>
<evidence type="ECO:0000256" key="1">
    <source>
        <dbReference type="ARBA" id="ARBA00004141"/>
    </source>
</evidence>
<keyword evidence="16" id="KW-1185">Reference proteome</keyword>
<comment type="function">
    <text evidence="12">Transport of potassium into the cell. Likely operates as a K(+):H(+) symporter.</text>
</comment>
<dbReference type="Proteomes" id="UP000624279">
    <property type="component" value="Unassembled WGS sequence"/>
</dbReference>
<keyword evidence="3 12" id="KW-0813">Transport</keyword>
<evidence type="ECO:0000256" key="6">
    <source>
        <dbReference type="ARBA" id="ARBA00022692"/>
    </source>
</evidence>
<evidence type="ECO:0000313" key="16">
    <source>
        <dbReference type="Proteomes" id="UP000624279"/>
    </source>
</evidence>
<feature type="transmembrane region" description="Helical" evidence="12">
    <location>
        <begin position="103"/>
        <end position="120"/>
    </location>
</feature>
<feature type="transmembrane region" description="Helical" evidence="12">
    <location>
        <begin position="398"/>
        <end position="418"/>
    </location>
</feature>
<feature type="transmembrane region" description="Helical" evidence="12">
    <location>
        <begin position="52"/>
        <end position="72"/>
    </location>
</feature>
<keyword evidence="5 12" id="KW-0633">Potassium transport</keyword>
<feature type="transmembrane region" description="Helical" evidence="12">
    <location>
        <begin position="173"/>
        <end position="194"/>
    </location>
</feature>
<evidence type="ECO:0000256" key="7">
    <source>
        <dbReference type="ARBA" id="ARBA00022847"/>
    </source>
</evidence>
<accession>A0ABR6YED1</accession>
<evidence type="ECO:0000256" key="5">
    <source>
        <dbReference type="ARBA" id="ARBA00022538"/>
    </source>
</evidence>
<keyword evidence="11 12" id="KW-0472">Membrane</keyword>
<dbReference type="Pfam" id="PF22776">
    <property type="entry name" value="K_trans_C"/>
    <property type="match status" value="1"/>
</dbReference>
<evidence type="ECO:0000256" key="8">
    <source>
        <dbReference type="ARBA" id="ARBA00022958"/>
    </source>
</evidence>
<evidence type="ECO:0000313" key="15">
    <source>
        <dbReference type="EMBL" id="MBC3874919.1"/>
    </source>
</evidence>
<reference evidence="15 16" key="1">
    <citation type="submission" date="2020-08" db="EMBL/GenBank/DDBJ databases">
        <title>Novel species isolated from subtropical streams in China.</title>
        <authorList>
            <person name="Lu H."/>
        </authorList>
    </citation>
    <scope>NUCLEOTIDE SEQUENCE [LARGE SCALE GENOMIC DNA]</scope>
    <source>
        <strain evidence="15 16">LX15W</strain>
    </source>
</reference>
<evidence type="ECO:0000259" key="14">
    <source>
        <dbReference type="Pfam" id="PF22776"/>
    </source>
</evidence>
<proteinExistence type="inferred from homology"/>
<sequence length="627" mass="68324">MQLAHDHTKSSLSALTLAAIGIVYGDIGTSPLYTMQEVFDHKHGLALNPENILGIVSLIVWGLIIIVSLKYVTLVLRASNRGEGGIMALAALTLESVGKSSKLHFPLVILGVVGASLFYGDGVVTPAMTVLSAIEGIKVATPALKPFVVPLTLIILIGLYAVQSRGTATIGKLFGPVMVLWFAVLSAMGLYNILRMPEILAAFNPIYALEFLFLHRWAAFIALGAVVLAFTGSEALYADMGHFGAKPIRTAWFFIVFPALGLNYLGQGALLMIDPSAVENPFFNQLGDWSIYPLVVLSTMAAVIASQATISGAFSMTKQAISLGFLPRMKIVHTSSKEIGQIYIPVVNWLQLAAVVGAVIGFGSASNLASAYGIANTGTMLVTSILTFFVIRYGWKYNLALCIASTMFFLLIDISLFSSNALKFFSGGWFPIALGFGICVVMLTWRRGRALVFDNLKKHAIPLEEFLESLFVSPPVRVYGTAVFLRGEADGVPHALLHNLSHNKILHERVIFITLHNREIPWVPFSERVKVSDLGNNCFQIDVFYGFKNEPDIPNALELCAPFGLHFEPLDTSYFISRQTIISSPGSGMAMWREGLFVTMSRNARDAADYYQIPSNRVIEVGAQVEI</sequence>
<keyword evidence="9 12" id="KW-1133">Transmembrane helix</keyword>
<evidence type="ECO:0000256" key="9">
    <source>
        <dbReference type="ARBA" id="ARBA00022989"/>
    </source>
</evidence>
<dbReference type="HAMAP" id="MF_01522">
    <property type="entry name" value="Kup"/>
    <property type="match status" value="1"/>
</dbReference>
<comment type="caution">
    <text evidence="15">The sequence shown here is derived from an EMBL/GenBank/DDBJ whole genome shotgun (WGS) entry which is preliminary data.</text>
</comment>
<evidence type="ECO:0000256" key="3">
    <source>
        <dbReference type="ARBA" id="ARBA00022448"/>
    </source>
</evidence>
<name>A0ABR6YED1_9BURK</name>